<organism evidence="3 4">
    <name type="scientific">Thiothrix caldifontis</name>
    <dbReference type="NCBI Taxonomy" id="525918"/>
    <lineage>
        <taxon>Bacteria</taxon>
        <taxon>Pseudomonadati</taxon>
        <taxon>Pseudomonadota</taxon>
        <taxon>Gammaproteobacteria</taxon>
        <taxon>Thiotrichales</taxon>
        <taxon>Thiotrichaceae</taxon>
        <taxon>Thiothrix</taxon>
    </lineage>
</organism>
<gene>
    <name evidence="3" type="ORF">SAMN05660964_01637</name>
</gene>
<evidence type="ECO:0000313" key="4">
    <source>
        <dbReference type="Proteomes" id="UP000199397"/>
    </source>
</evidence>
<dbReference type="Pfam" id="PF00326">
    <property type="entry name" value="Peptidase_S9"/>
    <property type="match status" value="1"/>
</dbReference>
<name>A0A1H4BEW4_9GAMM</name>
<dbReference type="Gene3D" id="3.40.50.1820">
    <property type="entry name" value="alpha/beta hydrolase"/>
    <property type="match status" value="1"/>
</dbReference>
<evidence type="ECO:0000256" key="1">
    <source>
        <dbReference type="SAM" id="SignalP"/>
    </source>
</evidence>
<dbReference type="RefSeq" id="WP_093067235.1">
    <property type="nucleotide sequence ID" value="NZ_FNQP01000008.1"/>
</dbReference>
<protein>
    <submittedName>
        <fullName evidence="3">Alpha/beta hydrolase family protein</fullName>
    </submittedName>
</protein>
<dbReference type="PROSITE" id="PS51257">
    <property type="entry name" value="PROKAR_LIPOPROTEIN"/>
    <property type="match status" value="1"/>
</dbReference>
<dbReference type="GO" id="GO:0004806">
    <property type="term" value="F:triacylglycerol lipase activity"/>
    <property type="evidence" value="ECO:0007669"/>
    <property type="project" value="InterPro"/>
</dbReference>
<keyword evidence="4" id="KW-1185">Reference proteome</keyword>
<dbReference type="InterPro" id="IPR001375">
    <property type="entry name" value="Peptidase_S9_cat"/>
</dbReference>
<keyword evidence="1" id="KW-0732">Signal</keyword>
<dbReference type="AlphaFoldDB" id="A0A1H4BEW4"/>
<accession>A0A1H4BEW4</accession>
<dbReference type="GO" id="GO:0008236">
    <property type="term" value="F:serine-type peptidase activity"/>
    <property type="evidence" value="ECO:0007669"/>
    <property type="project" value="InterPro"/>
</dbReference>
<sequence>MPVVSYRSFLRSTLLLLTCSVLLTACGGGSSTAQTNLADNASNASNTIALPAIPPRITNTRGALLNGELVKTNTVQDSTAAVSNPITKTPPLIPLYDVKQYRVTYQTLDGSNNLTNASGVIAVPQKPAGAKSPLLSFQHGTVFFDREAPSNDTAATSPMNILASMGYVVIAADYIGYGESRGKEHPYLQKEPSAAAVTDFITATKQWLAEQRLPLNDQLFLTGYSEGGYVTLAAQQALEAAGIPITASVAGAGPYDLQYTLDELLSTKALLAAAGGALGFSRPAPAAKYPGKIDEATVDVLLYFLIPKESDIKFSKTFLLDWMADDYDTMRRNSLYDWRTTTPTRLTHGRDDETVPYGNSERAISGMRAKNTPDIALEVCAAVPADHTNCIKPYAQVMTEYFSTFARDL</sequence>
<dbReference type="EMBL" id="FNQP01000008">
    <property type="protein sequence ID" value="SEA46680.1"/>
    <property type="molecule type" value="Genomic_DNA"/>
</dbReference>
<feature type="domain" description="Peptidase S9 prolyl oligopeptidase catalytic" evidence="2">
    <location>
        <begin position="159"/>
        <end position="258"/>
    </location>
</feature>
<feature type="signal peptide" evidence="1">
    <location>
        <begin position="1"/>
        <end position="25"/>
    </location>
</feature>
<dbReference type="STRING" id="525918.SAMN05660964_01637"/>
<dbReference type="InterPro" id="IPR029058">
    <property type="entry name" value="AB_hydrolase_fold"/>
</dbReference>
<dbReference type="PANTHER" id="PTHR34853:SF1">
    <property type="entry name" value="LIPASE 5"/>
    <property type="match status" value="1"/>
</dbReference>
<dbReference type="SUPFAM" id="SSF53474">
    <property type="entry name" value="alpha/beta-Hydrolases"/>
    <property type="match status" value="1"/>
</dbReference>
<dbReference type="InterPro" id="IPR005152">
    <property type="entry name" value="Lipase_secreted"/>
</dbReference>
<keyword evidence="3" id="KW-0378">Hydrolase</keyword>
<dbReference type="Proteomes" id="UP000199397">
    <property type="component" value="Unassembled WGS sequence"/>
</dbReference>
<reference evidence="3 4" key="1">
    <citation type="submission" date="2016-10" db="EMBL/GenBank/DDBJ databases">
        <authorList>
            <person name="de Groot N.N."/>
        </authorList>
    </citation>
    <scope>NUCLEOTIDE SEQUENCE [LARGE SCALE GENOMIC DNA]</scope>
    <source>
        <strain evidence="3 4">DSM 21228</strain>
    </source>
</reference>
<dbReference type="PIRSF" id="PIRSF029171">
    <property type="entry name" value="Esterase_LipA"/>
    <property type="match status" value="1"/>
</dbReference>
<evidence type="ECO:0000259" key="2">
    <source>
        <dbReference type="Pfam" id="PF00326"/>
    </source>
</evidence>
<feature type="chain" id="PRO_5011753957" evidence="1">
    <location>
        <begin position="26"/>
        <end position="409"/>
    </location>
</feature>
<dbReference type="PANTHER" id="PTHR34853">
    <property type="match status" value="1"/>
</dbReference>
<dbReference type="GO" id="GO:0006508">
    <property type="term" value="P:proteolysis"/>
    <property type="evidence" value="ECO:0007669"/>
    <property type="project" value="InterPro"/>
</dbReference>
<dbReference type="OrthoDB" id="9798122at2"/>
<proteinExistence type="predicted"/>
<evidence type="ECO:0000313" key="3">
    <source>
        <dbReference type="EMBL" id="SEA46680.1"/>
    </source>
</evidence>
<dbReference type="GO" id="GO:0016042">
    <property type="term" value="P:lipid catabolic process"/>
    <property type="evidence" value="ECO:0007669"/>
    <property type="project" value="InterPro"/>
</dbReference>